<proteinExistence type="predicted"/>
<gene>
    <name evidence="1" type="ORF">AKAME5_000744100</name>
</gene>
<reference evidence="1" key="1">
    <citation type="submission" date="2022-08" db="EMBL/GenBank/DDBJ databases">
        <title>Genome sequencing of akame (Lates japonicus).</title>
        <authorList>
            <person name="Hashiguchi Y."/>
            <person name="Takahashi H."/>
        </authorList>
    </citation>
    <scope>NUCLEOTIDE SEQUENCE</scope>
    <source>
        <strain evidence="1">Kochi</strain>
    </source>
</reference>
<dbReference type="AlphaFoldDB" id="A0AAD3MIR8"/>
<dbReference type="Proteomes" id="UP001279410">
    <property type="component" value="Unassembled WGS sequence"/>
</dbReference>
<accession>A0AAD3MIR8</accession>
<evidence type="ECO:0000313" key="1">
    <source>
        <dbReference type="EMBL" id="GLD54878.1"/>
    </source>
</evidence>
<protein>
    <submittedName>
        <fullName evidence="1">APC membrane recruitment protein 2</fullName>
    </submittedName>
</protein>
<name>A0AAD3MIR8_LATJO</name>
<organism evidence="1 2">
    <name type="scientific">Lates japonicus</name>
    <name type="common">Japanese lates</name>
    <dbReference type="NCBI Taxonomy" id="270547"/>
    <lineage>
        <taxon>Eukaryota</taxon>
        <taxon>Metazoa</taxon>
        <taxon>Chordata</taxon>
        <taxon>Craniata</taxon>
        <taxon>Vertebrata</taxon>
        <taxon>Euteleostomi</taxon>
        <taxon>Actinopterygii</taxon>
        <taxon>Neopterygii</taxon>
        <taxon>Teleostei</taxon>
        <taxon>Neoteleostei</taxon>
        <taxon>Acanthomorphata</taxon>
        <taxon>Carangaria</taxon>
        <taxon>Carangaria incertae sedis</taxon>
        <taxon>Centropomidae</taxon>
        <taxon>Lates</taxon>
    </lineage>
</organism>
<sequence length="105" mass="11424">MSDVGWCHPEKLKDITLTLEPPPIITKRIVEWRPSVEPDSPFPYTPTDSPLRPPIQKAKASISSLTPSLATPPLDCCSTGDPPRAFTVDRLAFSSSLTLAGPQEL</sequence>
<evidence type="ECO:0000313" key="2">
    <source>
        <dbReference type="Proteomes" id="UP001279410"/>
    </source>
</evidence>
<comment type="caution">
    <text evidence="1">The sequence shown here is derived from an EMBL/GenBank/DDBJ whole genome shotgun (WGS) entry which is preliminary data.</text>
</comment>
<keyword evidence="2" id="KW-1185">Reference proteome</keyword>
<dbReference type="EMBL" id="BRZM01000020">
    <property type="protein sequence ID" value="GLD54878.1"/>
    <property type="molecule type" value="Genomic_DNA"/>
</dbReference>